<reference evidence="2" key="1">
    <citation type="journal article" date="2019" name="Int. J. Syst. Evol. Microbiol.">
        <title>The Global Catalogue of Microorganisms (GCM) 10K type strain sequencing project: providing services to taxonomists for standard genome sequencing and annotation.</title>
        <authorList>
            <consortium name="The Broad Institute Genomics Platform"/>
            <consortium name="The Broad Institute Genome Sequencing Center for Infectious Disease"/>
            <person name="Wu L."/>
            <person name="Ma J."/>
        </authorList>
    </citation>
    <scope>NUCLEOTIDE SEQUENCE [LARGE SCALE GENOMIC DNA]</scope>
    <source>
        <strain evidence="2">KCTC 52042</strain>
    </source>
</reference>
<evidence type="ECO:0000313" key="2">
    <source>
        <dbReference type="Proteomes" id="UP001597460"/>
    </source>
</evidence>
<organism evidence="1 2">
    <name type="scientific">Gracilimonas halophila</name>
    <dbReference type="NCBI Taxonomy" id="1834464"/>
    <lineage>
        <taxon>Bacteria</taxon>
        <taxon>Pseudomonadati</taxon>
        <taxon>Balneolota</taxon>
        <taxon>Balneolia</taxon>
        <taxon>Balneolales</taxon>
        <taxon>Balneolaceae</taxon>
        <taxon>Gracilimonas</taxon>
    </lineage>
</organism>
<proteinExistence type="predicted"/>
<dbReference type="Proteomes" id="UP001597460">
    <property type="component" value="Unassembled WGS sequence"/>
</dbReference>
<protein>
    <submittedName>
        <fullName evidence="1">Uncharacterized protein</fullName>
    </submittedName>
</protein>
<dbReference type="InterPro" id="IPR015943">
    <property type="entry name" value="WD40/YVTN_repeat-like_dom_sf"/>
</dbReference>
<dbReference type="EMBL" id="JBHULI010000025">
    <property type="protein sequence ID" value="MFD2533158.1"/>
    <property type="molecule type" value="Genomic_DNA"/>
</dbReference>
<accession>A0ABW5JNS5</accession>
<keyword evidence="2" id="KW-1185">Reference proteome</keyword>
<name>A0ABW5JNS5_9BACT</name>
<evidence type="ECO:0000313" key="1">
    <source>
        <dbReference type="EMBL" id="MFD2533158.1"/>
    </source>
</evidence>
<dbReference type="Gene3D" id="2.130.10.10">
    <property type="entry name" value="YVTN repeat-like/Quinoprotein amine dehydrogenase"/>
    <property type="match status" value="1"/>
</dbReference>
<comment type="caution">
    <text evidence="1">The sequence shown here is derived from an EMBL/GenBank/DDBJ whole genome shotgun (WGS) entry which is preliminary data.</text>
</comment>
<gene>
    <name evidence="1" type="ORF">ACFSVN_11960</name>
</gene>
<dbReference type="SUPFAM" id="SSF75011">
    <property type="entry name" value="3-carboxy-cis,cis-mucoante lactonizing enzyme"/>
    <property type="match status" value="1"/>
</dbReference>
<dbReference type="RefSeq" id="WP_390302931.1">
    <property type="nucleotide sequence ID" value="NZ_JBHULI010000025.1"/>
</dbReference>
<sequence length="375" mass="40159">MKNPVLSGAFKFKKSMRYFILFIVTAITSTLTLAQSLTVTESSVTARNGVNQYTISGHQIAIEGNDLRFAGTAASSSVNNLTAISAVLKSSSINIHAGNGDELFSTSFNIESDDASAKIYAKLNGGFVVRENIANFLFYNSLGSVKQSISNSSQSTEGESISELASDPAFRTVVLYNPKVVSGGVEGSRAKVVNSDLTSTDIYYSSNRAIRTVKVSDNGQFIAIATYSPGTDNIVVITDRFGNDLAEINFDQSVEDVVISEDGGYVTIRSNGRMGVYSVRNGERNGSASFRSTLLYAEYVPEDQTVVALTGSRSGSALTGVEVHVINVAARAIQRQSFNTSLSMTDLIPLSVSRKGTYRYSLSGLSKTLDLNASF</sequence>